<dbReference type="Proteomes" id="UP000832097">
    <property type="component" value="Chromosome"/>
</dbReference>
<evidence type="ECO:0000313" key="2">
    <source>
        <dbReference type="Proteomes" id="UP000832097"/>
    </source>
</evidence>
<keyword evidence="2" id="KW-1185">Reference proteome</keyword>
<proteinExistence type="predicted"/>
<protein>
    <submittedName>
        <fullName evidence="1">Uncharacterized protein</fullName>
    </submittedName>
</protein>
<reference evidence="1 2" key="1">
    <citation type="submission" date="2022-03" db="EMBL/GenBank/DDBJ databases">
        <title>Mucilaginibacter sp. isolated from the gut of Protaetia brevitarsis seulensis larvae.</title>
        <authorList>
            <person name="Won M."/>
            <person name="Kim S.-J."/>
            <person name="Kwon S.-W."/>
        </authorList>
    </citation>
    <scope>NUCLEOTIDE SEQUENCE [LARGE SCALE GENOMIC DNA]</scope>
    <source>
        <strain evidence="1 2">CFWR-12</strain>
    </source>
</reference>
<dbReference type="RefSeq" id="WP_243554908.1">
    <property type="nucleotide sequence ID" value="NZ_CP094528.1"/>
</dbReference>
<name>A0ABY4C4R8_9MICO</name>
<evidence type="ECO:0000313" key="1">
    <source>
        <dbReference type="EMBL" id="UOE43735.1"/>
    </source>
</evidence>
<sequence length="114" mass="12279">MTKTRKWRVERAGAPTGGFLRGWLATSGDGVGAYFTTWPEAIDFATRQADEAFAREMHAAAAAAAAVTTLVRRELALTGIACRYDLHKLCTLTTCDCDCHRAVTSGPEIEETAA</sequence>
<organism evidence="1 2">
    <name type="scientific">Agromyces larvae</name>
    <dbReference type="NCBI Taxonomy" id="2929802"/>
    <lineage>
        <taxon>Bacteria</taxon>
        <taxon>Bacillati</taxon>
        <taxon>Actinomycetota</taxon>
        <taxon>Actinomycetes</taxon>
        <taxon>Micrococcales</taxon>
        <taxon>Microbacteriaceae</taxon>
        <taxon>Agromyces</taxon>
    </lineage>
</organism>
<gene>
    <name evidence="1" type="ORF">MTO99_16425</name>
</gene>
<dbReference type="EMBL" id="CP094528">
    <property type="protein sequence ID" value="UOE43735.1"/>
    <property type="molecule type" value="Genomic_DNA"/>
</dbReference>
<accession>A0ABY4C4R8</accession>